<dbReference type="InterPro" id="IPR051682">
    <property type="entry name" value="Mito_Persulfide_Diox"/>
</dbReference>
<proteinExistence type="predicted"/>
<keyword evidence="4" id="KW-1185">Reference proteome</keyword>
<evidence type="ECO:0000313" key="4">
    <source>
        <dbReference type="Proteomes" id="UP000245754"/>
    </source>
</evidence>
<evidence type="ECO:0000256" key="1">
    <source>
        <dbReference type="ARBA" id="ARBA00022723"/>
    </source>
</evidence>
<evidence type="ECO:0000313" key="3">
    <source>
        <dbReference type="EMBL" id="PWK33449.1"/>
    </source>
</evidence>
<accession>A0A316EMU7</accession>
<dbReference type="GO" id="GO:0070813">
    <property type="term" value="P:hydrogen sulfide metabolic process"/>
    <property type="evidence" value="ECO:0007669"/>
    <property type="project" value="TreeGrafter"/>
</dbReference>
<feature type="domain" description="Metallo-beta-lactamase" evidence="2">
    <location>
        <begin position="14"/>
        <end position="209"/>
    </location>
</feature>
<dbReference type="CDD" id="cd07724">
    <property type="entry name" value="POD-like_MBL-fold"/>
    <property type="match status" value="1"/>
</dbReference>
<dbReference type="Gene3D" id="3.60.15.10">
    <property type="entry name" value="Ribonuclease Z/Hydroxyacylglutathione hydrolase-like"/>
    <property type="match status" value="1"/>
</dbReference>
<dbReference type="SUPFAM" id="SSF56281">
    <property type="entry name" value="Metallo-hydrolase/oxidoreductase"/>
    <property type="match status" value="1"/>
</dbReference>
<evidence type="ECO:0000259" key="2">
    <source>
        <dbReference type="SMART" id="SM00849"/>
    </source>
</evidence>
<dbReference type="GO" id="GO:0006749">
    <property type="term" value="P:glutathione metabolic process"/>
    <property type="evidence" value="ECO:0007669"/>
    <property type="project" value="InterPro"/>
</dbReference>
<dbReference type="AlphaFoldDB" id="A0A316EMU7"/>
<comment type="caution">
    <text evidence="3">The sequence shown here is derived from an EMBL/GenBank/DDBJ whole genome shotgun (WGS) entry which is preliminary data.</text>
</comment>
<sequence length="294" mass="32092">MPAHIQPFFDPASATFTYVVHGEGDARCAIIDPVLGLDVRHGRLLTEPADRVAGYVRAQGLAVEWLLETHVHADHVSASAYLKGQLGGRIGISRHIVEVQRVFGETFNLAGLRGPAGAAAGADFDHLFGDDEPFAIGSLPATTMHVPGHTPADIAYRIDGDAVFVGDTLFHPDVGTARCDFPGGDATRLYRSIRRLLSLPPETRLFLCHDYPPAGRPQVRWQTDVLTQRRANVHVRDDMSMEDFVAMRTARDATLALPNLYYPSVQINIRAGRMPEAEDNGTAYLKVPLALHSA</sequence>
<dbReference type="InterPro" id="IPR044528">
    <property type="entry name" value="POD-like_MBL-fold"/>
</dbReference>
<gene>
    <name evidence="3" type="ORF">C7419_104122</name>
</gene>
<dbReference type="PANTHER" id="PTHR43084">
    <property type="entry name" value="PERSULFIDE DIOXYGENASE ETHE1"/>
    <property type="match status" value="1"/>
</dbReference>
<dbReference type="InterPro" id="IPR036866">
    <property type="entry name" value="RibonucZ/Hydroxyglut_hydro"/>
</dbReference>
<name>A0A316EMU7_9BURK</name>
<dbReference type="InterPro" id="IPR001279">
    <property type="entry name" value="Metallo-B-lactamas"/>
</dbReference>
<reference evidence="3 4" key="1">
    <citation type="submission" date="2018-05" db="EMBL/GenBank/DDBJ databases">
        <title>Genomic Encyclopedia of Type Strains, Phase IV (KMG-V): Genome sequencing to study the core and pangenomes of soil and plant-associated prokaryotes.</title>
        <authorList>
            <person name="Whitman W."/>
        </authorList>
    </citation>
    <scope>NUCLEOTIDE SEQUENCE [LARGE SCALE GENOMIC DNA]</scope>
    <source>
        <strain evidence="3 4">SLV-132</strain>
    </source>
</reference>
<organism evidence="3 4">
    <name type="scientific">Cupriavidus plantarum</name>
    <dbReference type="NCBI Taxonomy" id="942865"/>
    <lineage>
        <taxon>Bacteria</taxon>
        <taxon>Pseudomonadati</taxon>
        <taxon>Pseudomonadota</taxon>
        <taxon>Betaproteobacteria</taxon>
        <taxon>Burkholderiales</taxon>
        <taxon>Burkholderiaceae</taxon>
        <taxon>Cupriavidus</taxon>
    </lineage>
</organism>
<keyword evidence="1" id="KW-0479">Metal-binding</keyword>
<dbReference type="SMART" id="SM00849">
    <property type="entry name" value="Lactamase_B"/>
    <property type="match status" value="1"/>
</dbReference>
<dbReference type="Proteomes" id="UP000245754">
    <property type="component" value="Unassembled WGS sequence"/>
</dbReference>
<dbReference type="EMBL" id="QGGT01000004">
    <property type="protein sequence ID" value="PWK33449.1"/>
    <property type="molecule type" value="Genomic_DNA"/>
</dbReference>
<dbReference type="Pfam" id="PF00753">
    <property type="entry name" value="Lactamase_B"/>
    <property type="match status" value="1"/>
</dbReference>
<dbReference type="PANTHER" id="PTHR43084:SF1">
    <property type="entry name" value="PERSULFIDE DIOXYGENASE ETHE1, MITOCHONDRIAL"/>
    <property type="match status" value="1"/>
</dbReference>
<keyword evidence="3" id="KW-0378">Hydrolase</keyword>
<protein>
    <submittedName>
        <fullName evidence="3">Glyoxylase-like metal-dependent hydrolase (Beta-lactamase superfamily II)</fullName>
    </submittedName>
</protein>
<dbReference type="GO" id="GO:0050313">
    <property type="term" value="F:sulfur dioxygenase activity"/>
    <property type="evidence" value="ECO:0007669"/>
    <property type="project" value="InterPro"/>
</dbReference>
<dbReference type="GO" id="GO:0046872">
    <property type="term" value="F:metal ion binding"/>
    <property type="evidence" value="ECO:0007669"/>
    <property type="project" value="UniProtKB-KW"/>
</dbReference>
<dbReference type="GO" id="GO:0016787">
    <property type="term" value="F:hydrolase activity"/>
    <property type="evidence" value="ECO:0007669"/>
    <property type="project" value="UniProtKB-KW"/>
</dbReference>
<dbReference type="RefSeq" id="WP_109584562.1">
    <property type="nucleotide sequence ID" value="NZ_QGGT01000004.1"/>
</dbReference>